<feature type="chain" id="PRO_5043889190" evidence="2">
    <location>
        <begin position="20"/>
        <end position="283"/>
    </location>
</feature>
<protein>
    <submittedName>
        <fullName evidence="3">Uncharacterized protein</fullName>
    </submittedName>
</protein>
<comment type="caution">
    <text evidence="3">The sequence shown here is derived from an EMBL/GenBank/DDBJ whole genome shotgun (WGS) entry which is preliminary data.</text>
</comment>
<keyword evidence="2" id="KW-0732">Signal</keyword>
<proteinExistence type="predicted"/>
<name>A0AAW0G6W2_9APHY</name>
<evidence type="ECO:0000256" key="1">
    <source>
        <dbReference type="SAM" id="MobiDB-lite"/>
    </source>
</evidence>
<dbReference type="EMBL" id="JASBNA010000018">
    <property type="protein sequence ID" value="KAK7686049.1"/>
    <property type="molecule type" value="Genomic_DNA"/>
</dbReference>
<accession>A0AAW0G6W2</accession>
<organism evidence="3 4">
    <name type="scientific">Cerrena zonata</name>
    <dbReference type="NCBI Taxonomy" id="2478898"/>
    <lineage>
        <taxon>Eukaryota</taxon>
        <taxon>Fungi</taxon>
        <taxon>Dikarya</taxon>
        <taxon>Basidiomycota</taxon>
        <taxon>Agaricomycotina</taxon>
        <taxon>Agaricomycetes</taxon>
        <taxon>Polyporales</taxon>
        <taxon>Cerrenaceae</taxon>
        <taxon>Cerrena</taxon>
    </lineage>
</organism>
<feature type="signal peptide" evidence="2">
    <location>
        <begin position="1"/>
        <end position="19"/>
    </location>
</feature>
<dbReference type="AlphaFoldDB" id="A0AAW0G6W2"/>
<feature type="region of interest" description="Disordered" evidence="1">
    <location>
        <begin position="210"/>
        <end position="283"/>
    </location>
</feature>
<evidence type="ECO:0000256" key="2">
    <source>
        <dbReference type="SAM" id="SignalP"/>
    </source>
</evidence>
<sequence>MVILSFAQPLILTIPVGTGQPIICGPCIPTAVLVPPVAPPADRNPQYTPRQEELIHGLLWQNTETNQCRREGISCHVHCRQNRASNAPYLTRAPPGGGTHWTIAQIFHSIKVKAQNLGYDLVTAAPAAPVLPAGNMAPVPPVIPTPPVTTNTSATADFTFADFLNFERVAALAGTNHDINMSSTDVFAPIETGANLHDPAPSVAPVVEGAKSVDPKGKENPRASVRFIKKKKSNEDKGEGSSGVSAITAPMIPVTDHYTSNSGSTSQLPDKSTFPNEELIDCE</sequence>
<evidence type="ECO:0000313" key="3">
    <source>
        <dbReference type="EMBL" id="KAK7686049.1"/>
    </source>
</evidence>
<evidence type="ECO:0000313" key="4">
    <source>
        <dbReference type="Proteomes" id="UP001385951"/>
    </source>
</evidence>
<keyword evidence="4" id="KW-1185">Reference proteome</keyword>
<feature type="compositionally biased region" description="Basic and acidic residues" evidence="1">
    <location>
        <begin position="211"/>
        <end position="221"/>
    </location>
</feature>
<dbReference type="Proteomes" id="UP001385951">
    <property type="component" value="Unassembled WGS sequence"/>
</dbReference>
<reference evidence="3 4" key="1">
    <citation type="submission" date="2022-09" db="EMBL/GenBank/DDBJ databases">
        <authorList>
            <person name="Palmer J.M."/>
        </authorList>
    </citation>
    <scope>NUCLEOTIDE SEQUENCE [LARGE SCALE GENOMIC DNA]</scope>
    <source>
        <strain evidence="3 4">DSM 7382</strain>
    </source>
</reference>
<feature type="compositionally biased region" description="Polar residues" evidence="1">
    <location>
        <begin position="257"/>
        <end position="275"/>
    </location>
</feature>
<gene>
    <name evidence="3" type="ORF">QCA50_010861</name>
</gene>